<gene>
    <name evidence="1" type="ORF">ACFPZ3_43205</name>
</gene>
<accession>A0ABW1CY46</accession>
<evidence type="ECO:0000313" key="2">
    <source>
        <dbReference type="Proteomes" id="UP001596058"/>
    </source>
</evidence>
<sequence>MWDAVKATKPGEGTLAARNPYNCVAALRDLADALRSGGEEAQRVAGAPDPGDDDTGEVAVWAERFGATGIDLPIYTLPDLAPGE</sequence>
<evidence type="ECO:0000313" key="1">
    <source>
        <dbReference type="EMBL" id="MFC5830701.1"/>
    </source>
</evidence>
<comment type="caution">
    <text evidence="1">The sequence shown here is derived from an EMBL/GenBank/DDBJ whole genome shotgun (WGS) entry which is preliminary data.</text>
</comment>
<reference evidence="2" key="1">
    <citation type="journal article" date="2019" name="Int. J. Syst. Evol. Microbiol.">
        <title>The Global Catalogue of Microorganisms (GCM) 10K type strain sequencing project: providing services to taxonomists for standard genome sequencing and annotation.</title>
        <authorList>
            <consortium name="The Broad Institute Genomics Platform"/>
            <consortium name="The Broad Institute Genome Sequencing Center for Infectious Disease"/>
            <person name="Wu L."/>
            <person name="Ma J."/>
        </authorList>
    </citation>
    <scope>NUCLEOTIDE SEQUENCE [LARGE SCALE GENOMIC DNA]</scope>
    <source>
        <strain evidence="2">CCUG 53903</strain>
    </source>
</reference>
<dbReference type="Proteomes" id="UP001596058">
    <property type="component" value="Unassembled WGS sequence"/>
</dbReference>
<dbReference type="RefSeq" id="WP_379520180.1">
    <property type="nucleotide sequence ID" value="NZ_JBHSPA010000056.1"/>
</dbReference>
<protein>
    <submittedName>
        <fullName evidence="1">Uncharacterized protein</fullName>
    </submittedName>
</protein>
<proteinExistence type="predicted"/>
<keyword evidence="2" id="KW-1185">Reference proteome</keyword>
<dbReference type="EMBL" id="JBHSPA010000056">
    <property type="protein sequence ID" value="MFC5830701.1"/>
    <property type="molecule type" value="Genomic_DNA"/>
</dbReference>
<organism evidence="1 2">
    <name type="scientific">Nonomuraea insulae</name>
    <dbReference type="NCBI Taxonomy" id="1616787"/>
    <lineage>
        <taxon>Bacteria</taxon>
        <taxon>Bacillati</taxon>
        <taxon>Actinomycetota</taxon>
        <taxon>Actinomycetes</taxon>
        <taxon>Streptosporangiales</taxon>
        <taxon>Streptosporangiaceae</taxon>
        <taxon>Nonomuraea</taxon>
    </lineage>
</organism>
<name>A0ABW1CY46_9ACTN</name>